<protein>
    <submittedName>
        <fullName evidence="1">Uncharacterized protein</fullName>
    </submittedName>
</protein>
<evidence type="ECO:0000313" key="1">
    <source>
        <dbReference type="EMBL" id="KAK4321117.1"/>
    </source>
</evidence>
<dbReference type="AlphaFoldDB" id="A0AAE1Q9M7"/>
<proteinExistence type="predicted"/>
<keyword evidence="2" id="KW-1185">Reference proteome</keyword>
<name>A0AAE1Q9M7_9EUCA</name>
<sequence>MDIKQLSLKEVRNFNSARGVTVSTLKAMQTRFCQFAPREAAFPWGDERCQLDTRACLFYENMEPPHTSSSQPKHPNSF</sequence>
<gene>
    <name evidence="1" type="ORF">Pmani_008062</name>
</gene>
<comment type="caution">
    <text evidence="1">The sequence shown here is derived from an EMBL/GenBank/DDBJ whole genome shotgun (WGS) entry which is preliminary data.</text>
</comment>
<dbReference type="EMBL" id="JAWZYT010000618">
    <property type="protein sequence ID" value="KAK4321117.1"/>
    <property type="molecule type" value="Genomic_DNA"/>
</dbReference>
<reference evidence="1" key="1">
    <citation type="submission" date="2023-11" db="EMBL/GenBank/DDBJ databases">
        <title>Genome assemblies of two species of porcelain crab, Petrolisthes cinctipes and Petrolisthes manimaculis (Anomura: Porcellanidae).</title>
        <authorList>
            <person name="Angst P."/>
        </authorList>
    </citation>
    <scope>NUCLEOTIDE SEQUENCE</scope>
    <source>
        <strain evidence="1">PB745_02</strain>
        <tissue evidence="1">Gill</tissue>
    </source>
</reference>
<organism evidence="1 2">
    <name type="scientific">Petrolisthes manimaculis</name>
    <dbReference type="NCBI Taxonomy" id="1843537"/>
    <lineage>
        <taxon>Eukaryota</taxon>
        <taxon>Metazoa</taxon>
        <taxon>Ecdysozoa</taxon>
        <taxon>Arthropoda</taxon>
        <taxon>Crustacea</taxon>
        <taxon>Multicrustacea</taxon>
        <taxon>Malacostraca</taxon>
        <taxon>Eumalacostraca</taxon>
        <taxon>Eucarida</taxon>
        <taxon>Decapoda</taxon>
        <taxon>Pleocyemata</taxon>
        <taxon>Anomura</taxon>
        <taxon>Galatheoidea</taxon>
        <taxon>Porcellanidae</taxon>
        <taxon>Petrolisthes</taxon>
    </lineage>
</organism>
<accession>A0AAE1Q9M7</accession>
<dbReference type="Proteomes" id="UP001292094">
    <property type="component" value="Unassembled WGS sequence"/>
</dbReference>
<evidence type="ECO:0000313" key="2">
    <source>
        <dbReference type="Proteomes" id="UP001292094"/>
    </source>
</evidence>